<comment type="caution">
    <text evidence="7">The sequence shown here is derived from an EMBL/GenBank/DDBJ whole genome shotgun (WGS) entry which is preliminary data.</text>
</comment>
<gene>
    <name evidence="7" type="ORF">GCM10009827_025510</name>
</gene>
<evidence type="ECO:0000256" key="1">
    <source>
        <dbReference type="ARBA" id="ARBA00023015"/>
    </source>
</evidence>
<feature type="domain" description="HTH tetR-type" evidence="6">
    <location>
        <begin position="86"/>
        <end position="146"/>
    </location>
</feature>
<keyword evidence="1" id="KW-0805">Transcription regulation</keyword>
<dbReference type="Pfam" id="PF00392">
    <property type="entry name" value="GntR"/>
    <property type="match status" value="1"/>
</dbReference>
<evidence type="ECO:0000256" key="3">
    <source>
        <dbReference type="ARBA" id="ARBA00023163"/>
    </source>
</evidence>
<dbReference type="SUPFAM" id="SSF48498">
    <property type="entry name" value="Tetracyclin repressor-like, C-terminal domain"/>
    <property type="match status" value="1"/>
</dbReference>
<dbReference type="Gene3D" id="1.10.357.10">
    <property type="entry name" value="Tetracycline Repressor, domain 2"/>
    <property type="match status" value="1"/>
</dbReference>
<evidence type="ECO:0000259" key="6">
    <source>
        <dbReference type="PROSITE" id="PS50977"/>
    </source>
</evidence>
<dbReference type="Pfam" id="PF02909">
    <property type="entry name" value="TetR_C_1"/>
    <property type="match status" value="1"/>
</dbReference>
<reference evidence="7 8" key="1">
    <citation type="journal article" date="2019" name="Int. J. Syst. Evol. Microbiol.">
        <title>The Global Catalogue of Microorganisms (GCM) 10K type strain sequencing project: providing services to taxonomists for standard genome sequencing and annotation.</title>
        <authorList>
            <consortium name="The Broad Institute Genomics Platform"/>
            <consortium name="The Broad Institute Genome Sequencing Center for Infectious Disease"/>
            <person name="Wu L."/>
            <person name="Ma J."/>
        </authorList>
    </citation>
    <scope>NUCLEOTIDE SEQUENCE [LARGE SCALE GENOMIC DNA]</scope>
    <source>
        <strain evidence="7 8">JCM 15933</strain>
    </source>
</reference>
<feature type="domain" description="HTH gntR-type" evidence="5">
    <location>
        <begin position="2"/>
        <end position="70"/>
    </location>
</feature>
<dbReference type="InterPro" id="IPR050109">
    <property type="entry name" value="HTH-type_TetR-like_transc_reg"/>
</dbReference>
<protein>
    <submittedName>
        <fullName evidence="7">TetR/AcrR family transcriptional regulator C-terminal domain-containing protein</fullName>
    </submittedName>
</protein>
<evidence type="ECO:0000313" key="7">
    <source>
        <dbReference type="EMBL" id="GAA1510213.1"/>
    </source>
</evidence>
<accession>A0ABN2A3A4</accession>
<dbReference type="InterPro" id="IPR009057">
    <property type="entry name" value="Homeodomain-like_sf"/>
</dbReference>
<dbReference type="InterPro" id="IPR036390">
    <property type="entry name" value="WH_DNA-bd_sf"/>
</dbReference>
<dbReference type="PANTHER" id="PTHR30055">
    <property type="entry name" value="HTH-TYPE TRANSCRIPTIONAL REGULATOR RUTR"/>
    <property type="match status" value="1"/>
</dbReference>
<dbReference type="PROSITE" id="PS50949">
    <property type="entry name" value="HTH_GNTR"/>
    <property type="match status" value="1"/>
</dbReference>
<dbReference type="PANTHER" id="PTHR30055:SF151">
    <property type="entry name" value="TRANSCRIPTIONAL REGULATORY PROTEIN"/>
    <property type="match status" value="1"/>
</dbReference>
<evidence type="ECO:0000313" key="8">
    <source>
        <dbReference type="Proteomes" id="UP001501470"/>
    </source>
</evidence>
<dbReference type="Proteomes" id="UP001501470">
    <property type="component" value="Unassembled WGS sequence"/>
</dbReference>
<dbReference type="EMBL" id="BAAAQD010000004">
    <property type="protein sequence ID" value="GAA1510213.1"/>
    <property type="molecule type" value="Genomic_DNA"/>
</dbReference>
<dbReference type="InterPro" id="IPR036388">
    <property type="entry name" value="WH-like_DNA-bd_sf"/>
</dbReference>
<dbReference type="InterPro" id="IPR000524">
    <property type="entry name" value="Tscrpt_reg_HTH_GntR"/>
</dbReference>
<feature type="DNA-binding region" description="H-T-H motif" evidence="4">
    <location>
        <begin position="109"/>
        <end position="128"/>
    </location>
</feature>
<keyword evidence="8" id="KW-1185">Reference proteome</keyword>
<keyword evidence="2 4" id="KW-0238">DNA-binding</keyword>
<dbReference type="InterPro" id="IPR004111">
    <property type="entry name" value="Repressor_TetR_C"/>
</dbReference>
<dbReference type="SUPFAM" id="SSF46785">
    <property type="entry name" value="Winged helix' DNA-binding domain"/>
    <property type="match status" value="1"/>
</dbReference>
<keyword evidence="3" id="KW-0804">Transcription</keyword>
<proteinExistence type="predicted"/>
<evidence type="ECO:0000256" key="4">
    <source>
        <dbReference type="PROSITE-ProRule" id="PRU00335"/>
    </source>
</evidence>
<dbReference type="SMART" id="SM00345">
    <property type="entry name" value="HTH_GNTR"/>
    <property type="match status" value="1"/>
</dbReference>
<name>A0ABN2A3A4_9ACTN</name>
<sequence length="257" mass="28098">MALMATDIAALLRQRIATGELPPHTVVSFKDLMSEWDVSMHIAFKALRQMRDERLVEKVPGIHGLLVTEPAAGIAAAWQPPPPPGTEARARVVRTAIELADADGLAAASMRRIGERLGVTTMTPHKHVGSRARLETMMADAIFAGHPLPQPPAGDWRAQLELVCRTQWQMYRRHPWLARIVSFEPSPLSEHVVAHIEWAAHAMTGQGLPAETASRVAATAADVVRGIAMDADQDPDDTELFEFGLQRLLDGLAPLFP</sequence>
<dbReference type="InterPro" id="IPR036271">
    <property type="entry name" value="Tet_transcr_reg_TetR-rel_C_sf"/>
</dbReference>
<evidence type="ECO:0000256" key="2">
    <source>
        <dbReference type="ARBA" id="ARBA00023125"/>
    </source>
</evidence>
<organism evidence="7 8">
    <name type="scientific">Dactylosporangium maewongense</name>
    <dbReference type="NCBI Taxonomy" id="634393"/>
    <lineage>
        <taxon>Bacteria</taxon>
        <taxon>Bacillati</taxon>
        <taxon>Actinomycetota</taxon>
        <taxon>Actinomycetes</taxon>
        <taxon>Micromonosporales</taxon>
        <taxon>Micromonosporaceae</taxon>
        <taxon>Dactylosporangium</taxon>
    </lineage>
</organism>
<evidence type="ECO:0000259" key="5">
    <source>
        <dbReference type="PROSITE" id="PS50949"/>
    </source>
</evidence>
<dbReference type="PROSITE" id="PS50977">
    <property type="entry name" value="HTH_TETR_2"/>
    <property type="match status" value="1"/>
</dbReference>
<dbReference type="SUPFAM" id="SSF46689">
    <property type="entry name" value="Homeodomain-like"/>
    <property type="match status" value="1"/>
</dbReference>
<dbReference type="InterPro" id="IPR001647">
    <property type="entry name" value="HTH_TetR"/>
</dbReference>
<dbReference type="Gene3D" id="1.10.10.10">
    <property type="entry name" value="Winged helix-like DNA-binding domain superfamily/Winged helix DNA-binding domain"/>
    <property type="match status" value="1"/>
</dbReference>